<keyword evidence="3" id="KW-1185">Reference proteome</keyword>
<dbReference type="AlphaFoldDB" id="Q7NLI6"/>
<dbReference type="RefSeq" id="WP_011141137.1">
    <property type="nucleotide sequence ID" value="NC_005125.1"/>
</dbReference>
<gene>
    <name evidence="2" type="ordered locus">gll1137</name>
</gene>
<dbReference type="PROSITE" id="PS51257">
    <property type="entry name" value="PROKAR_LIPOPROTEIN"/>
    <property type="match status" value="1"/>
</dbReference>
<reference evidence="2 3" key="2">
    <citation type="journal article" date="2003" name="DNA Res.">
        <title>Complete genome structure of Gloeobacter violaceus PCC 7421, a cyanobacterium that lacks thylakoids (supplement).</title>
        <authorList>
            <person name="Nakamura Y."/>
            <person name="Kaneko T."/>
            <person name="Sato S."/>
            <person name="Mimuro M."/>
            <person name="Miyashita H."/>
            <person name="Tsuchiya T."/>
            <person name="Sasamoto S."/>
            <person name="Watanabe A."/>
            <person name="Kawashima K."/>
            <person name="Kishida Y."/>
            <person name="Kiyokawa C."/>
            <person name="Kohara M."/>
            <person name="Matsumoto M."/>
            <person name="Matsuno A."/>
            <person name="Nakazaki N."/>
            <person name="Shimpo S."/>
            <person name="Takeuchi C."/>
            <person name="Yamada M."/>
            <person name="Tabata S."/>
        </authorList>
    </citation>
    <scope>NUCLEOTIDE SEQUENCE [LARGE SCALE GENOMIC DNA]</scope>
    <source>
        <strain evidence="3">ATCC 29082 / PCC 7421</strain>
    </source>
</reference>
<dbReference type="EnsemblBacteria" id="BAC89078">
    <property type="protein sequence ID" value="BAC89078"/>
    <property type="gene ID" value="BAC89078"/>
</dbReference>
<dbReference type="KEGG" id="gvi:gll1137"/>
<name>Q7NLI6_GLOVI</name>
<dbReference type="HOGENOM" id="CLU_1213409_0_0_3"/>
<sequence length="228" mass="24376">MKRLLWALALVLAGCVSQTDAGSEAPKSSEAPPAATVPDGRKRLVLPIRSARDVFVLKADGTPFRDAKNGYKGEISVEPYTSRLDLSALSVTRGGATRHSLIVELPHTDAQHNVSDDRPAVFLEVDGRTLRDGVAVDSVIQTVARGEQKVTRIAFALLEEGLAQIRQAKERVGIKVRLKSDILAAAGECERAAPGSAAAQDCRKPFTGRTIERQGLDQLKAFLAAKGA</sequence>
<evidence type="ECO:0000256" key="1">
    <source>
        <dbReference type="SAM" id="SignalP"/>
    </source>
</evidence>
<dbReference type="Proteomes" id="UP000000557">
    <property type="component" value="Chromosome"/>
</dbReference>
<evidence type="ECO:0000313" key="3">
    <source>
        <dbReference type="Proteomes" id="UP000000557"/>
    </source>
</evidence>
<organism evidence="2 3">
    <name type="scientific">Gloeobacter violaceus (strain ATCC 29082 / PCC 7421)</name>
    <dbReference type="NCBI Taxonomy" id="251221"/>
    <lineage>
        <taxon>Bacteria</taxon>
        <taxon>Bacillati</taxon>
        <taxon>Cyanobacteriota</taxon>
        <taxon>Cyanophyceae</taxon>
        <taxon>Gloeobacterales</taxon>
        <taxon>Gloeobacteraceae</taxon>
        <taxon>Gloeobacter</taxon>
    </lineage>
</organism>
<feature type="signal peptide" evidence="1">
    <location>
        <begin position="1"/>
        <end position="21"/>
    </location>
</feature>
<feature type="chain" id="PRO_5004289203" evidence="1">
    <location>
        <begin position="22"/>
        <end position="228"/>
    </location>
</feature>
<evidence type="ECO:0000313" key="2">
    <source>
        <dbReference type="EMBL" id="BAC89078.1"/>
    </source>
</evidence>
<reference evidence="2 3" key="1">
    <citation type="journal article" date="2003" name="DNA Res.">
        <title>Complete genome structure of Gloeobacter violaceus PCC 7421, a cyanobacterium that lacks thylakoids.</title>
        <authorList>
            <person name="Nakamura Y."/>
            <person name="Kaneko T."/>
            <person name="Sato S."/>
            <person name="Mimuro M."/>
            <person name="Miyashita H."/>
            <person name="Tsuchiya T."/>
            <person name="Sasamoto S."/>
            <person name="Watanabe A."/>
            <person name="Kawashima K."/>
            <person name="Kishida Y."/>
            <person name="Kiyokawa C."/>
            <person name="Kohara M."/>
            <person name="Matsumoto M."/>
            <person name="Matsuno A."/>
            <person name="Nakazaki N."/>
            <person name="Shimpo S."/>
            <person name="Takeuchi C."/>
            <person name="Yamada M."/>
            <person name="Tabata S."/>
        </authorList>
    </citation>
    <scope>NUCLEOTIDE SEQUENCE [LARGE SCALE GENOMIC DNA]</scope>
    <source>
        <strain evidence="3">ATCC 29082 / PCC 7421</strain>
    </source>
</reference>
<dbReference type="InParanoid" id="Q7NLI6"/>
<accession>Q7NLI6</accession>
<dbReference type="STRING" id="251221.gene:10758616"/>
<proteinExistence type="predicted"/>
<keyword evidence="1" id="KW-0732">Signal</keyword>
<dbReference type="OrthoDB" id="9826226at2"/>
<dbReference type="EMBL" id="BA000045">
    <property type="protein sequence ID" value="BAC89078.1"/>
    <property type="molecule type" value="Genomic_DNA"/>
</dbReference>
<protein>
    <submittedName>
        <fullName evidence="2">Gll1137 protein</fullName>
    </submittedName>
</protein>